<protein>
    <submittedName>
        <fullName evidence="1">Uncharacterized protein</fullName>
    </submittedName>
</protein>
<gene>
    <name evidence="1" type="ORF">S06H3_52624</name>
</gene>
<reference evidence="1" key="1">
    <citation type="journal article" date="2014" name="Front. Microbiol.">
        <title>High frequency of phylogenetically diverse reductive dehalogenase-homologous genes in deep subseafloor sedimentary metagenomes.</title>
        <authorList>
            <person name="Kawai M."/>
            <person name="Futagami T."/>
            <person name="Toyoda A."/>
            <person name="Takaki Y."/>
            <person name="Nishi S."/>
            <person name="Hori S."/>
            <person name="Arai W."/>
            <person name="Tsubouchi T."/>
            <person name="Morono Y."/>
            <person name="Uchiyama I."/>
            <person name="Ito T."/>
            <person name="Fujiyama A."/>
            <person name="Inagaki F."/>
            <person name="Takami H."/>
        </authorList>
    </citation>
    <scope>NUCLEOTIDE SEQUENCE</scope>
    <source>
        <strain evidence="1">Expedition CK06-06</strain>
    </source>
</reference>
<evidence type="ECO:0000313" key="1">
    <source>
        <dbReference type="EMBL" id="GAI50749.1"/>
    </source>
</evidence>
<dbReference type="EMBL" id="BARV01033482">
    <property type="protein sequence ID" value="GAI50749.1"/>
    <property type="molecule type" value="Genomic_DNA"/>
</dbReference>
<comment type="caution">
    <text evidence="1">The sequence shown here is derived from an EMBL/GenBank/DDBJ whole genome shotgun (WGS) entry which is preliminary data.</text>
</comment>
<organism evidence="1">
    <name type="scientific">marine sediment metagenome</name>
    <dbReference type="NCBI Taxonomy" id="412755"/>
    <lineage>
        <taxon>unclassified sequences</taxon>
        <taxon>metagenomes</taxon>
        <taxon>ecological metagenomes</taxon>
    </lineage>
</organism>
<accession>X1R560</accession>
<name>X1R560_9ZZZZ</name>
<sequence length="72" mass="8334">AECQWRKMSPKMPVLDLENCTRTRILVLDLRGDNEEKGYIMAIIDGNDSNDSYAIGVFFQRADSYYKPGWNN</sequence>
<proteinExistence type="predicted"/>
<feature type="non-terminal residue" evidence="1">
    <location>
        <position position="1"/>
    </location>
</feature>
<dbReference type="AlphaFoldDB" id="X1R560"/>